<evidence type="ECO:0000256" key="4">
    <source>
        <dbReference type="PIRSR" id="PIRSR015582-1"/>
    </source>
</evidence>
<feature type="binding site" evidence="4">
    <location>
        <position position="118"/>
    </location>
    <ligand>
        <name>substrate</name>
    </ligand>
</feature>
<evidence type="ECO:0000256" key="1">
    <source>
        <dbReference type="ARBA" id="ARBA00001946"/>
    </source>
</evidence>
<dbReference type="PIRSF" id="PIRSF015582">
    <property type="entry name" value="Cit_lyase_B"/>
    <property type="match status" value="1"/>
</dbReference>
<keyword evidence="8" id="KW-1185">Reference proteome</keyword>
<dbReference type="RefSeq" id="WP_007104118.1">
    <property type="nucleotide sequence ID" value="NZ_BAER01000037.1"/>
</dbReference>
<evidence type="ECO:0000259" key="6">
    <source>
        <dbReference type="Pfam" id="PF03328"/>
    </source>
</evidence>
<proteinExistence type="predicted"/>
<accession>K7AAC4</accession>
<comment type="cofactor">
    <cofactor evidence="1">
        <name>Mg(2+)</name>
        <dbReference type="ChEBI" id="CHEBI:18420"/>
    </cofactor>
</comment>
<gene>
    <name evidence="7" type="primary">citE</name>
    <name evidence="7" type="ORF">GPLA_1406</name>
</gene>
<keyword evidence="3 5" id="KW-0460">Magnesium</keyword>
<dbReference type="AlphaFoldDB" id="K7AAC4"/>
<name>K7AAC4_9ALTE</name>
<evidence type="ECO:0000256" key="3">
    <source>
        <dbReference type="ARBA" id="ARBA00022842"/>
    </source>
</evidence>
<dbReference type="InterPro" id="IPR011206">
    <property type="entry name" value="Citrate_lyase_beta/mcl1/mcl2"/>
</dbReference>
<dbReference type="PANTHER" id="PTHR32308">
    <property type="entry name" value="LYASE BETA SUBUNIT, PUTATIVE (AFU_ORTHOLOGUE AFUA_4G13030)-RELATED"/>
    <property type="match status" value="1"/>
</dbReference>
<dbReference type="EMBL" id="BAER01000037">
    <property type="protein sequence ID" value="GAC32320.1"/>
    <property type="molecule type" value="Genomic_DNA"/>
</dbReference>
<dbReference type="Gene3D" id="3.20.20.60">
    <property type="entry name" value="Phosphoenolpyruvate-binding domains"/>
    <property type="match status" value="1"/>
</dbReference>
<dbReference type="InterPro" id="IPR015813">
    <property type="entry name" value="Pyrv/PenolPyrv_kinase-like_dom"/>
</dbReference>
<feature type="binding site" evidence="4">
    <location>
        <position position="63"/>
    </location>
    <ligand>
        <name>substrate</name>
    </ligand>
</feature>
<feature type="binding site" evidence="5">
    <location>
        <position position="145"/>
    </location>
    <ligand>
        <name>Mg(2+)</name>
        <dbReference type="ChEBI" id="CHEBI:18420"/>
    </ligand>
</feature>
<evidence type="ECO:0000256" key="2">
    <source>
        <dbReference type="ARBA" id="ARBA00022723"/>
    </source>
</evidence>
<evidence type="ECO:0000313" key="7">
    <source>
        <dbReference type="EMBL" id="GAC32320.1"/>
    </source>
</evidence>
<reference evidence="8" key="1">
    <citation type="journal article" date="2014" name="Environ. Microbiol.">
        <title>Comparative genomics of the marine bacterial genus Glaciecola reveals the high degree of genomic diversity and genomic characteristic for cold adaptation.</title>
        <authorList>
            <person name="Qin Q.L."/>
            <person name="Xie B.B."/>
            <person name="Yu Y."/>
            <person name="Shu Y.L."/>
            <person name="Rong J.C."/>
            <person name="Zhang Y.J."/>
            <person name="Zhao D.L."/>
            <person name="Chen X.L."/>
            <person name="Zhang X.Y."/>
            <person name="Chen B."/>
            <person name="Zhou B.C."/>
            <person name="Zhang Y.Z."/>
        </authorList>
    </citation>
    <scope>NUCLEOTIDE SEQUENCE [LARGE SCALE GENOMIC DNA]</scope>
    <source>
        <strain evidence="8">LMG 21857</strain>
    </source>
</reference>
<dbReference type="InterPro" id="IPR005000">
    <property type="entry name" value="Aldolase/citrate-lyase_domain"/>
</dbReference>
<dbReference type="STRING" id="1129793.GPLA_1406"/>
<feature type="binding site" evidence="5">
    <location>
        <position position="118"/>
    </location>
    <ligand>
        <name>Mg(2+)</name>
        <dbReference type="ChEBI" id="CHEBI:18420"/>
    </ligand>
</feature>
<keyword evidence="7" id="KW-0456">Lyase</keyword>
<dbReference type="Proteomes" id="UP000006322">
    <property type="component" value="Unassembled WGS sequence"/>
</dbReference>
<protein>
    <submittedName>
        <fullName evidence="7">Citrate lyase subunit beta</fullName>
    </submittedName>
</protein>
<dbReference type="GO" id="GO:0006107">
    <property type="term" value="P:oxaloacetate metabolic process"/>
    <property type="evidence" value="ECO:0007669"/>
    <property type="project" value="TreeGrafter"/>
</dbReference>
<dbReference type="Pfam" id="PF03328">
    <property type="entry name" value="HpcH_HpaI"/>
    <property type="match status" value="1"/>
</dbReference>
<dbReference type="GO" id="GO:0000287">
    <property type="term" value="F:magnesium ion binding"/>
    <property type="evidence" value="ECO:0007669"/>
    <property type="project" value="TreeGrafter"/>
</dbReference>
<keyword evidence="2 5" id="KW-0479">Metal-binding</keyword>
<feature type="domain" description="HpcH/HpaI aldolase/citrate lyase" evidence="6">
    <location>
        <begin position="6"/>
        <end position="211"/>
    </location>
</feature>
<evidence type="ECO:0000313" key="8">
    <source>
        <dbReference type="Proteomes" id="UP000006322"/>
    </source>
</evidence>
<dbReference type="InterPro" id="IPR040442">
    <property type="entry name" value="Pyrv_kinase-like_dom_sf"/>
</dbReference>
<dbReference type="SUPFAM" id="SSF51621">
    <property type="entry name" value="Phosphoenolpyruvate/pyruvate domain"/>
    <property type="match status" value="1"/>
</dbReference>
<comment type="caution">
    <text evidence="7">The sequence shown here is derived from an EMBL/GenBank/DDBJ whole genome shotgun (WGS) entry which is preliminary data.</text>
</comment>
<dbReference type="GO" id="GO:0016829">
    <property type="term" value="F:lyase activity"/>
    <property type="evidence" value="ECO:0007669"/>
    <property type="project" value="UniProtKB-KW"/>
</dbReference>
<organism evidence="7 8">
    <name type="scientific">Paraglaciecola polaris LMG 21857</name>
    <dbReference type="NCBI Taxonomy" id="1129793"/>
    <lineage>
        <taxon>Bacteria</taxon>
        <taxon>Pseudomonadati</taxon>
        <taxon>Pseudomonadota</taxon>
        <taxon>Gammaproteobacteria</taxon>
        <taxon>Alteromonadales</taxon>
        <taxon>Alteromonadaceae</taxon>
        <taxon>Paraglaciecola</taxon>
    </lineage>
</organism>
<dbReference type="PANTHER" id="PTHR32308:SF0">
    <property type="entry name" value="HPCH_HPAI ALDOLASE_CITRATE LYASE DOMAIN-CONTAINING PROTEIN"/>
    <property type="match status" value="1"/>
</dbReference>
<evidence type="ECO:0000256" key="5">
    <source>
        <dbReference type="PIRSR" id="PIRSR015582-2"/>
    </source>
</evidence>
<sequence length="281" mass="30181">MSNILRSLLFVPGSRPERFEKALAAGADLVCIDLEDAVLPANKDAARAAVLACIDNEKKLCVRINPVGTETGEKDLHAFANATAPDVIMLAKCESANDVLHAQRVINQPNTRFIPLIETLTGVENAYQIASACAQVEHIMFGGADMAAELRCEFGYQPLLFVRSQLVFAAAKANVGLIDVPYVDIKSDSGLRTETAKVKALGFSGKAAIHPCQIDAIHHTFMPTEQQVAYAQAVMAAVDGLDAGVVVVNNKMVDRPIILACQRTLALVNNASSKPKTEREN</sequence>
<dbReference type="OrthoDB" id="6831788at2"/>